<dbReference type="EMBL" id="JBDPZC010000006">
    <property type="protein sequence ID" value="MEO3713991.1"/>
    <property type="molecule type" value="Genomic_DNA"/>
</dbReference>
<keyword evidence="2" id="KW-1185">Reference proteome</keyword>
<organism evidence="1 2">
    <name type="scientific">Roseateles flavus</name>
    <dbReference type="NCBI Taxonomy" id="3149041"/>
    <lineage>
        <taxon>Bacteria</taxon>
        <taxon>Pseudomonadati</taxon>
        <taxon>Pseudomonadota</taxon>
        <taxon>Betaproteobacteria</taxon>
        <taxon>Burkholderiales</taxon>
        <taxon>Sphaerotilaceae</taxon>
        <taxon>Roseateles</taxon>
    </lineage>
</organism>
<reference evidence="1 2" key="1">
    <citation type="submission" date="2024-05" db="EMBL/GenBank/DDBJ databases">
        <title>Roseateles sp. 2.12 16S ribosomal RNA gene Genome sequencing and assembly.</title>
        <authorList>
            <person name="Woo H."/>
        </authorList>
    </citation>
    <scope>NUCLEOTIDE SEQUENCE [LARGE SCALE GENOMIC DNA]</scope>
    <source>
        <strain evidence="1 2">2.12</strain>
    </source>
</reference>
<proteinExistence type="predicted"/>
<comment type="caution">
    <text evidence="1">The sequence shown here is derived from an EMBL/GenBank/DDBJ whole genome shotgun (WGS) entry which is preliminary data.</text>
</comment>
<name>A0ABV0GFZ0_9BURK</name>
<evidence type="ECO:0000313" key="1">
    <source>
        <dbReference type="EMBL" id="MEO3713991.1"/>
    </source>
</evidence>
<evidence type="ECO:0000313" key="2">
    <source>
        <dbReference type="Proteomes" id="UP001462640"/>
    </source>
</evidence>
<dbReference type="Proteomes" id="UP001462640">
    <property type="component" value="Unassembled WGS sequence"/>
</dbReference>
<protein>
    <submittedName>
        <fullName evidence="1">Uncharacterized protein</fullName>
    </submittedName>
</protein>
<dbReference type="RefSeq" id="WP_347610887.1">
    <property type="nucleotide sequence ID" value="NZ_JBDPZC010000006.1"/>
</dbReference>
<sequence length="55" mass="5728">MKNTEIKTLSQPQELEAQLLALVSGGQSATARDYTVYATAAQAVLPPQQAPATVG</sequence>
<gene>
    <name evidence="1" type="ORF">ABDJ40_14595</name>
</gene>
<accession>A0ABV0GFZ0</accession>